<keyword evidence="3" id="KW-1185">Reference proteome</keyword>
<evidence type="ECO:0000313" key="2">
    <source>
        <dbReference type="EMBL" id="KAK2706597.1"/>
    </source>
</evidence>
<name>A0AA88HKM2_ARTSF</name>
<dbReference type="Pfam" id="PF13383">
    <property type="entry name" value="Methyltransf_22"/>
    <property type="match status" value="1"/>
</dbReference>
<dbReference type="InterPro" id="IPR025714">
    <property type="entry name" value="Methyltranfer_dom"/>
</dbReference>
<feature type="domain" description="Methyltransferase" evidence="1">
    <location>
        <begin position="90"/>
        <end position="227"/>
    </location>
</feature>
<comment type="caution">
    <text evidence="2">The sequence shown here is derived from an EMBL/GenBank/DDBJ whole genome shotgun (WGS) entry which is preliminary data.</text>
</comment>
<gene>
    <name evidence="2" type="ORF">QYM36_016582</name>
</gene>
<dbReference type="EMBL" id="JAVRJZ010000020">
    <property type="protein sequence ID" value="KAK2706597.1"/>
    <property type="molecule type" value="Genomic_DNA"/>
</dbReference>
<evidence type="ECO:0000259" key="1">
    <source>
        <dbReference type="Pfam" id="PF13383"/>
    </source>
</evidence>
<sequence>MFMVIFMCLFYTENDIGLRKKEKDVLLHEKISLIEPIHAKSMKQVRNIFLSPGDGTCQEQEQWGGIYWKSEFIVDGHVETVEVRASNYTVCMAPGIAPATNNCIVYSFGINYDWTFDEMAEKHGCDVYSFDPSMNMKSHIHSEKIHFTNQGLSDFDGDVKGDKVKEGWKMARLSTLLRERGHQNKIIDILKIDIEGSEHKVIPDILKSGILENVRQLLWEIHNFANYDVEKYYSTYWLLKKYGFQKVIGEDWPHITCVRKNFLDEYETHCFVFTFINKKFVPK</sequence>
<proteinExistence type="predicted"/>
<dbReference type="Proteomes" id="UP001187531">
    <property type="component" value="Unassembled WGS sequence"/>
</dbReference>
<accession>A0AA88HKM2</accession>
<protein>
    <recommendedName>
        <fullName evidence="1">Methyltransferase domain-containing protein</fullName>
    </recommendedName>
</protein>
<dbReference type="InterPro" id="IPR029063">
    <property type="entry name" value="SAM-dependent_MTases_sf"/>
</dbReference>
<reference evidence="2" key="1">
    <citation type="submission" date="2023-07" db="EMBL/GenBank/DDBJ databases">
        <title>Chromosome-level genome assembly of Artemia franciscana.</title>
        <authorList>
            <person name="Jo E."/>
        </authorList>
    </citation>
    <scope>NUCLEOTIDE SEQUENCE</scope>
    <source>
        <tissue evidence="2">Whole body</tissue>
    </source>
</reference>
<dbReference type="SUPFAM" id="SSF53335">
    <property type="entry name" value="S-adenosyl-L-methionine-dependent methyltransferases"/>
    <property type="match status" value="1"/>
</dbReference>
<dbReference type="PANTHER" id="PTHR32026">
    <property type="entry name" value="METHYLTRANSFERASE-LIKE PROTEIN 24"/>
    <property type="match status" value="1"/>
</dbReference>
<dbReference type="InterPro" id="IPR026913">
    <property type="entry name" value="METTL24"/>
</dbReference>
<dbReference type="AlphaFoldDB" id="A0AA88HKM2"/>
<organism evidence="2 3">
    <name type="scientific">Artemia franciscana</name>
    <name type="common">Brine shrimp</name>
    <name type="synonym">Artemia sanfranciscana</name>
    <dbReference type="NCBI Taxonomy" id="6661"/>
    <lineage>
        <taxon>Eukaryota</taxon>
        <taxon>Metazoa</taxon>
        <taxon>Ecdysozoa</taxon>
        <taxon>Arthropoda</taxon>
        <taxon>Crustacea</taxon>
        <taxon>Branchiopoda</taxon>
        <taxon>Anostraca</taxon>
        <taxon>Artemiidae</taxon>
        <taxon>Artemia</taxon>
    </lineage>
</organism>
<evidence type="ECO:0000313" key="3">
    <source>
        <dbReference type="Proteomes" id="UP001187531"/>
    </source>
</evidence>
<dbReference type="Gene3D" id="3.40.50.150">
    <property type="entry name" value="Vaccinia Virus protein VP39"/>
    <property type="match status" value="1"/>
</dbReference>
<dbReference type="PANTHER" id="PTHR32026:SF10">
    <property type="entry name" value="METHYLTRANSFERASE-LIKE PROTEIN 24-RELATED"/>
    <property type="match status" value="1"/>
</dbReference>